<keyword evidence="1 5" id="KW-0677">Repeat</keyword>
<dbReference type="Proteomes" id="UP000230779">
    <property type="component" value="Unassembled WGS sequence"/>
</dbReference>
<dbReference type="InterPro" id="IPR003959">
    <property type="entry name" value="ATPase_AAA_core"/>
</dbReference>
<evidence type="ECO:0000313" key="8">
    <source>
        <dbReference type="EMBL" id="PIY96969.1"/>
    </source>
</evidence>
<accession>A0A2M7RJN3</accession>
<evidence type="ECO:0000256" key="5">
    <source>
        <dbReference type="PROSITE-ProRule" id="PRU01251"/>
    </source>
</evidence>
<evidence type="ECO:0000256" key="3">
    <source>
        <dbReference type="ARBA" id="ARBA00022840"/>
    </source>
</evidence>
<keyword evidence="6" id="KW-0812">Transmembrane</keyword>
<protein>
    <recommendedName>
        <fullName evidence="7">Clp R domain-containing protein</fullName>
    </recommendedName>
</protein>
<dbReference type="GO" id="GO:0005737">
    <property type="term" value="C:cytoplasm"/>
    <property type="evidence" value="ECO:0007669"/>
    <property type="project" value="TreeGrafter"/>
</dbReference>
<dbReference type="InterPro" id="IPR036628">
    <property type="entry name" value="Clp_N_dom_sf"/>
</dbReference>
<dbReference type="InterPro" id="IPR001270">
    <property type="entry name" value="ClpA/B"/>
</dbReference>
<evidence type="ECO:0000256" key="4">
    <source>
        <dbReference type="ARBA" id="ARBA00023186"/>
    </source>
</evidence>
<dbReference type="Gene3D" id="3.40.50.300">
    <property type="entry name" value="P-loop containing nucleotide triphosphate hydrolases"/>
    <property type="match status" value="2"/>
</dbReference>
<dbReference type="InterPro" id="IPR028299">
    <property type="entry name" value="ClpA/B_CS2"/>
</dbReference>
<dbReference type="SUPFAM" id="SSF52540">
    <property type="entry name" value="P-loop containing nucleoside triphosphate hydrolases"/>
    <property type="match status" value="2"/>
</dbReference>
<dbReference type="SMART" id="SM01086">
    <property type="entry name" value="ClpB_D2-small"/>
    <property type="match status" value="1"/>
</dbReference>
<comment type="caution">
    <text evidence="8">The sequence shown here is derived from an EMBL/GenBank/DDBJ whole genome shotgun (WGS) entry which is preliminary data.</text>
</comment>
<dbReference type="Pfam" id="PF02861">
    <property type="entry name" value="Clp_N"/>
    <property type="match status" value="1"/>
</dbReference>
<evidence type="ECO:0000256" key="1">
    <source>
        <dbReference type="ARBA" id="ARBA00022737"/>
    </source>
</evidence>
<dbReference type="Pfam" id="PF07724">
    <property type="entry name" value="AAA_2"/>
    <property type="match status" value="1"/>
</dbReference>
<dbReference type="PRINTS" id="PR00300">
    <property type="entry name" value="CLPPROTEASEA"/>
</dbReference>
<dbReference type="Pfam" id="PF00004">
    <property type="entry name" value="AAA"/>
    <property type="match status" value="1"/>
</dbReference>
<dbReference type="PANTHER" id="PTHR11638">
    <property type="entry name" value="ATP-DEPENDENT CLP PROTEASE"/>
    <property type="match status" value="1"/>
</dbReference>
<dbReference type="CDD" id="cd00009">
    <property type="entry name" value="AAA"/>
    <property type="match status" value="1"/>
</dbReference>
<dbReference type="EMBL" id="PFMD01000024">
    <property type="protein sequence ID" value="PIY96969.1"/>
    <property type="molecule type" value="Genomic_DNA"/>
</dbReference>
<dbReference type="FunFam" id="3.40.50.300:FF:000025">
    <property type="entry name" value="ATP-dependent Clp protease subunit"/>
    <property type="match status" value="1"/>
</dbReference>
<dbReference type="InterPro" id="IPR019489">
    <property type="entry name" value="Clp_ATPase_C"/>
</dbReference>
<reference evidence="8 9" key="1">
    <citation type="submission" date="2017-09" db="EMBL/GenBank/DDBJ databases">
        <title>Depth-based differentiation of microbial function through sediment-hosted aquifers and enrichment of novel symbionts in the deep terrestrial subsurface.</title>
        <authorList>
            <person name="Probst A.J."/>
            <person name="Ladd B."/>
            <person name="Jarett J.K."/>
            <person name="Geller-Mcgrath D.E."/>
            <person name="Sieber C.M."/>
            <person name="Emerson J.B."/>
            <person name="Anantharaman K."/>
            <person name="Thomas B.C."/>
            <person name="Malmstrom R."/>
            <person name="Stieglmeier M."/>
            <person name="Klingl A."/>
            <person name="Woyke T."/>
            <person name="Ryan C.M."/>
            <person name="Banfield J.F."/>
        </authorList>
    </citation>
    <scope>NUCLEOTIDE SEQUENCE [LARGE SCALE GENOMIC DNA]</scope>
    <source>
        <strain evidence="8">CG_4_10_14_0_8_um_filter_42_10</strain>
    </source>
</reference>
<organism evidence="8 9">
    <name type="scientific">Candidatus Kerfeldbacteria bacterium CG_4_10_14_0_8_um_filter_42_10</name>
    <dbReference type="NCBI Taxonomy" id="2014248"/>
    <lineage>
        <taxon>Bacteria</taxon>
        <taxon>Candidatus Kerfeldiibacteriota</taxon>
    </lineage>
</organism>
<gene>
    <name evidence="8" type="ORF">COY66_02250</name>
</gene>
<keyword evidence="4" id="KW-0143">Chaperone</keyword>
<keyword evidence="2" id="KW-0547">Nucleotide-binding</keyword>
<dbReference type="Gene3D" id="1.10.8.60">
    <property type="match status" value="2"/>
</dbReference>
<dbReference type="Gene3D" id="1.10.1780.10">
    <property type="entry name" value="Clp, N-terminal domain"/>
    <property type="match status" value="1"/>
</dbReference>
<dbReference type="InterPro" id="IPR027417">
    <property type="entry name" value="P-loop_NTPase"/>
</dbReference>
<keyword evidence="6" id="KW-1133">Transmembrane helix</keyword>
<dbReference type="AlphaFoldDB" id="A0A2M7RJN3"/>
<dbReference type="PROSITE" id="PS00871">
    <property type="entry name" value="CLPAB_2"/>
    <property type="match status" value="1"/>
</dbReference>
<dbReference type="GO" id="GO:0005524">
    <property type="term" value="F:ATP binding"/>
    <property type="evidence" value="ECO:0007669"/>
    <property type="project" value="UniProtKB-KW"/>
</dbReference>
<evidence type="ECO:0000256" key="6">
    <source>
        <dbReference type="SAM" id="Phobius"/>
    </source>
</evidence>
<dbReference type="PANTHER" id="PTHR11638:SF18">
    <property type="entry name" value="HEAT SHOCK PROTEIN 104"/>
    <property type="match status" value="1"/>
</dbReference>
<dbReference type="GO" id="GO:0034605">
    <property type="term" value="P:cellular response to heat"/>
    <property type="evidence" value="ECO:0007669"/>
    <property type="project" value="TreeGrafter"/>
</dbReference>
<keyword evidence="6" id="KW-0472">Membrane</keyword>
<dbReference type="CDD" id="cd19499">
    <property type="entry name" value="RecA-like_ClpB_Hsp104-like"/>
    <property type="match status" value="1"/>
</dbReference>
<proteinExistence type="predicted"/>
<evidence type="ECO:0000259" key="7">
    <source>
        <dbReference type="PROSITE" id="PS51903"/>
    </source>
</evidence>
<name>A0A2M7RJN3_9BACT</name>
<keyword evidence="3" id="KW-0067">ATP-binding</keyword>
<feature type="transmembrane region" description="Helical" evidence="6">
    <location>
        <begin position="76"/>
        <end position="95"/>
    </location>
</feature>
<dbReference type="InterPro" id="IPR041546">
    <property type="entry name" value="ClpA/ClpB_AAA_lid"/>
</dbReference>
<feature type="domain" description="Clp R" evidence="7">
    <location>
        <begin position="176"/>
        <end position="318"/>
    </location>
</feature>
<evidence type="ECO:0000313" key="9">
    <source>
        <dbReference type="Proteomes" id="UP000230779"/>
    </source>
</evidence>
<dbReference type="GO" id="GO:0016887">
    <property type="term" value="F:ATP hydrolysis activity"/>
    <property type="evidence" value="ECO:0007669"/>
    <property type="project" value="InterPro"/>
</dbReference>
<dbReference type="SMART" id="SM00382">
    <property type="entry name" value="AAA"/>
    <property type="match status" value="2"/>
</dbReference>
<dbReference type="SUPFAM" id="SSF81923">
    <property type="entry name" value="Double Clp-N motif"/>
    <property type="match status" value="1"/>
</dbReference>
<dbReference type="Pfam" id="PF17871">
    <property type="entry name" value="AAA_lid_9"/>
    <property type="match status" value="1"/>
</dbReference>
<dbReference type="Pfam" id="PF10431">
    <property type="entry name" value="ClpB_D2-small"/>
    <property type="match status" value="1"/>
</dbReference>
<dbReference type="InterPro" id="IPR003593">
    <property type="entry name" value="AAA+_ATPase"/>
</dbReference>
<evidence type="ECO:0000256" key="2">
    <source>
        <dbReference type="ARBA" id="ARBA00022741"/>
    </source>
</evidence>
<dbReference type="PROSITE" id="PS51903">
    <property type="entry name" value="CLP_R"/>
    <property type="match status" value="1"/>
</dbReference>
<dbReference type="InterPro" id="IPR050130">
    <property type="entry name" value="ClpA_ClpB"/>
</dbReference>
<sequence length="929" mass="103248">MAFYTSKEPEKESLGLIPCDRCNGYSRLISSKEEVRCSKCNGLGAYAYYLGDALYWGKKMNTISIVEDKLERGIRITINGLLILLAVLGILLGFLEVVRSLEQISAISDLLNLKKPGLLLFWISLLGDLYIFYRIDQEEKLKHSVKKGSYTTAVPLSAPLTFDQAESLPKDKKIDISKTFTEDALKLVEESWKLARKLKHSEVHSLHLLASLLTLKQSAVIFGRMGINAKLLMQKVIRALKQEQYTIGEQTGFSPEFYNLLFMAYVEASSLRRDKVDVTELLIVIAKTHKVAQEILYDLEVDFNKLKNVAEWIHITKLLQERWRRFRSKAQLKPKNIMNRAMTARPTPTLDQFSRDLTLAARAGALFPLIDREKEMDEVLRILEQRLGNVLMVGDAGVGKTIIGEGIAERMTAEDVPKVLQDKRLVSLETGGLIAGTHAQGEIEGRMMTAINEATSAGNVTLFIDDIANLVGASSTAGAQDAAGILANALSQGLIQVIGVVTTTDFNLYLKNNDAFMRRFQVVKVEEMDDNAAIQVLEARSGGMEYRHKVFFSYDAIENAVKLSRRYIHDRYLPSKALDIMEEAAVYTRETKGENAIVGKNEVAVVLSEKTNVKVTTVTMEEEDLLINLEEKMHARIVGQDEAVHLVAEALRRARAELRDTNRPIANFLFVGPTGVGKTELAKTVAEVYFGAETKMVRLDMSEYQDQSSLSRLIGAPPGYKGASAGGYLTEAVRSAPFSLVLLDELEKAHPDILNVFLQVMDDGRLTDGAGRTIDFTNAILIATSNAGTAQIQEGMRAGLTTDQIQKQVLGQVLKGYFRPEFLNRFDGIVVFKPLTFDQVVQIAQLELNKVALQLAPKGITLKADQEAIVELAREGFHPEFGARPLRRVIQDKVDSALAKYMLSGKVGRRDVAVLEKGGTIRIEKAEEL</sequence>
<dbReference type="InterPro" id="IPR004176">
    <property type="entry name" value="Clp_R_N"/>
</dbReference>